<evidence type="ECO:0000256" key="1">
    <source>
        <dbReference type="SAM" id="MobiDB-lite"/>
    </source>
</evidence>
<proteinExistence type="predicted"/>
<reference evidence="2 3" key="1">
    <citation type="submission" date="2019-10" db="EMBL/GenBank/DDBJ databases">
        <title>Whole genome shotgun sequence of Acrocarpospora macrocephala NBRC 16266.</title>
        <authorList>
            <person name="Ichikawa N."/>
            <person name="Kimura A."/>
            <person name="Kitahashi Y."/>
            <person name="Komaki H."/>
            <person name="Oguchi A."/>
        </authorList>
    </citation>
    <scope>NUCLEOTIDE SEQUENCE [LARGE SCALE GENOMIC DNA]</scope>
    <source>
        <strain evidence="2 3">NBRC 16266</strain>
    </source>
</reference>
<gene>
    <name evidence="2" type="ORF">Amac_020030</name>
</gene>
<name>A0A5M3WH05_9ACTN</name>
<feature type="region of interest" description="Disordered" evidence="1">
    <location>
        <begin position="35"/>
        <end position="54"/>
    </location>
</feature>
<dbReference type="Proteomes" id="UP000331127">
    <property type="component" value="Unassembled WGS sequence"/>
</dbReference>
<comment type="caution">
    <text evidence="2">The sequence shown here is derived from an EMBL/GenBank/DDBJ whole genome shotgun (WGS) entry which is preliminary data.</text>
</comment>
<dbReference type="AlphaFoldDB" id="A0A5M3WH05"/>
<evidence type="ECO:0000313" key="2">
    <source>
        <dbReference type="EMBL" id="GES08407.1"/>
    </source>
</evidence>
<sequence length="519" mass="56979">MSAAIWKLGDDPIGDRPTFLAHALTMSLRYGPGPWPAEAGELPDEPPRPANGGLHFPSVVRDGVESHHFGRQDDPDALADVVALLSRLVTGPPDHADLVRLHERLAATSALGIADELIEQIRRGELPGDRLHVVARHLAEYGTRREAVKIGLVLIGACGEESDRELLLLLGALEEFTLYAVLALVRTQTDGQRAVFELARRVQDWGRIHAVERLKDCDDPDIKAWLLRDGFRNGIMNEYLAHLAATTGELYPALLEPDVDAGLLDSAGEILEALAEGGPAEDMNDYPDAVPAMSRWATLLAGREATLGRLNSLLTIHGFLQDNQDEPRWPASLRRQYEELVAESRWPELTLAHLADPDDPRFGSALWAAGRLRLPVLPQITTRLERRPLDDFVWWHAMNMAGPAEAAELTALAARLLPLADLANGPGDHFGFGDNFAADRVLDYVVSGLQPFPGTGLPLIEVALRNRVTRVRNMALRTLSAWPVVPDQALDWVRQAAAVEPNEHTRTDMETFLAGGELS</sequence>
<keyword evidence="3" id="KW-1185">Reference proteome</keyword>
<organism evidence="2 3">
    <name type="scientific">Acrocarpospora macrocephala</name>
    <dbReference type="NCBI Taxonomy" id="150177"/>
    <lineage>
        <taxon>Bacteria</taxon>
        <taxon>Bacillati</taxon>
        <taxon>Actinomycetota</taxon>
        <taxon>Actinomycetes</taxon>
        <taxon>Streptosporangiales</taxon>
        <taxon>Streptosporangiaceae</taxon>
        <taxon>Acrocarpospora</taxon>
    </lineage>
</organism>
<evidence type="ECO:0008006" key="4">
    <source>
        <dbReference type="Google" id="ProtNLM"/>
    </source>
</evidence>
<protein>
    <recommendedName>
        <fullName evidence="4">Limonene hydroxylase</fullName>
    </recommendedName>
</protein>
<evidence type="ECO:0000313" key="3">
    <source>
        <dbReference type="Proteomes" id="UP000331127"/>
    </source>
</evidence>
<dbReference type="OrthoDB" id="8402552at2"/>
<dbReference type="EMBL" id="BLAE01000010">
    <property type="protein sequence ID" value="GES08407.1"/>
    <property type="molecule type" value="Genomic_DNA"/>
</dbReference>
<accession>A0A5M3WH05</accession>
<dbReference type="RefSeq" id="WP_155354016.1">
    <property type="nucleotide sequence ID" value="NZ_BAAAHL010000038.1"/>
</dbReference>